<keyword evidence="2" id="KW-1185">Reference proteome</keyword>
<protein>
    <submittedName>
        <fullName evidence="1">Uncharacterized protein</fullName>
    </submittedName>
</protein>
<proteinExistence type="predicted"/>
<evidence type="ECO:0000313" key="2">
    <source>
        <dbReference type="Proteomes" id="UP000775213"/>
    </source>
</evidence>
<evidence type="ECO:0000313" key="1">
    <source>
        <dbReference type="EMBL" id="KAH0448167.1"/>
    </source>
</evidence>
<sequence>MVYQNWKARNMFIHGINGCSPVTITAQIDMGNKIQFGLGFTTIELTLNGKKILDLNDVEVDNPVLELVLGLGPDSLKPNKKEGGYKAIIEALEVRSIFEKGSGSGILFTSKNQKKNFMRRVMRKFAKSYKVVKVKTLTQVELEAIEDMHIPASSPLL</sequence>
<dbReference type="EMBL" id="JAGFBR010000019">
    <property type="protein sequence ID" value="KAH0448167.1"/>
    <property type="molecule type" value="Genomic_DNA"/>
</dbReference>
<gene>
    <name evidence="1" type="ORF">IEQ34_021967</name>
</gene>
<name>A0AAV7FWC4_DENCH</name>
<accession>A0AAV7FWC4</accession>
<dbReference type="Proteomes" id="UP000775213">
    <property type="component" value="Unassembled WGS sequence"/>
</dbReference>
<organism evidence="1 2">
    <name type="scientific">Dendrobium chrysotoxum</name>
    <name type="common">Orchid</name>
    <dbReference type="NCBI Taxonomy" id="161865"/>
    <lineage>
        <taxon>Eukaryota</taxon>
        <taxon>Viridiplantae</taxon>
        <taxon>Streptophyta</taxon>
        <taxon>Embryophyta</taxon>
        <taxon>Tracheophyta</taxon>
        <taxon>Spermatophyta</taxon>
        <taxon>Magnoliopsida</taxon>
        <taxon>Liliopsida</taxon>
        <taxon>Asparagales</taxon>
        <taxon>Orchidaceae</taxon>
        <taxon>Epidendroideae</taxon>
        <taxon>Malaxideae</taxon>
        <taxon>Dendrobiinae</taxon>
        <taxon>Dendrobium</taxon>
    </lineage>
</organism>
<comment type="caution">
    <text evidence="1">The sequence shown here is derived from an EMBL/GenBank/DDBJ whole genome shotgun (WGS) entry which is preliminary data.</text>
</comment>
<dbReference type="AlphaFoldDB" id="A0AAV7FWC4"/>
<reference evidence="1 2" key="1">
    <citation type="journal article" date="2021" name="Hortic Res">
        <title>Chromosome-scale assembly of the Dendrobium chrysotoxum genome enhances the understanding of orchid evolution.</title>
        <authorList>
            <person name="Zhang Y."/>
            <person name="Zhang G.Q."/>
            <person name="Zhang D."/>
            <person name="Liu X.D."/>
            <person name="Xu X.Y."/>
            <person name="Sun W.H."/>
            <person name="Yu X."/>
            <person name="Zhu X."/>
            <person name="Wang Z.W."/>
            <person name="Zhao X."/>
            <person name="Zhong W.Y."/>
            <person name="Chen H."/>
            <person name="Yin W.L."/>
            <person name="Huang T."/>
            <person name="Niu S.C."/>
            <person name="Liu Z.J."/>
        </authorList>
    </citation>
    <scope>NUCLEOTIDE SEQUENCE [LARGE SCALE GENOMIC DNA]</scope>
    <source>
        <strain evidence="1">Lindl</strain>
    </source>
</reference>